<dbReference type="Proteomes" id="UP000440578">
    <property type="component" value="Unassembled WGS sequence"/>
</dbReference>
<evidence type="ECO:0000313" key="1">
    <source>
        <dbReference type="EMBL" id="KAF0296952.1"/>
    </source>
</evidence>
<keyword evidence="2" id="KW-1185">Reference proteome</keyword>
<dbReference type="OrthoDB" id="775972at2759"/>
<sequence>MVAPLHRIQCLVALLEERALDSYASFPDKTKTSYSGIKAALAARYGSDVGILQAQAELAGVMQGPGESVVDFADRIRLLGRAAYPRAGETDASVQMNLASGQLSPEQWKCRLLKWLSPPYLALRRP</sequence>
<dbReference type="EMBL" id="VIIS01001524">
    <property type="protein sequence ID" value="KAF0296952.1"/>
    <property type="molecule type" value="Genomic_DNA"/>
</dbReference>
<gene>
    <name evidence="1" type="ORF">FJT64_005624</name>
</gene>
<protein>
    <recommendedName>
        <fullName evidence="3">Retrotransposon gag domain-containing protein</fullName>
    </recommendedName>
</protein>
<reference evidence="1 2" key="1">
    <citation type="submission" date="2019-07" db="EMBL/GenBank/DDBJ databases">
        <title>Draft genome assembly of a fouling barnacle, Amphibalanus amphitrite (Darwin, 1854): The first reference genome for Thecostraca.</title>
        <authorList>
            <person name="Kim W."/>
        </authorList>
    </citation>
    <scope>NUCLEOTIDE SEQUENCE [LARGE SCALE GENOMIC DNA]</scope>
    <source>
        <strain evidence="1">SNU_AA5</strain>
        <tissue evidence="1">Soma without cirri and trophi</tissue>
    </source>
</reference>
<name>A0A6A4W1H6_AMPAM</name>
<evidence type="ECO:0000313" key="2">
    <source>
        <dbReference type="Proteomes" id="UP000440578"/>
    </source>
</evidence>
<evidence type="ECO:0008006" key="3">
    <source>
        <dbReference type="Google" id="ProtNLM"/>
    </source>
</evidence>
<dbReference type="AlphaFoldDB" id="A0A6A4W1H6"/>
<proteinExistence type="predicted"/>
<comment type="caution">
    <text evidence="1">The sequence shown here is derived from an EMBL/GenBank/DDBJ whole genome shotgun (WGS) entry which is preliminary data.</text>
</comment>
<accession>A0A6A4W1H6</accession>
<organism evidence="1 2">
    <name type="scientific">Amphibalanus amphitrite</name>
    <name type="common">Striped barnacle</name>
    <name type="synonym">Balanus amphitrite</name>
    <dbReference type="NCBI Taxonomy" id="1232801"/>
    <lineage>
        <taxon>Eukaryota</taxon>
        <taxon>Metazoa</taxon>
        <taxon>Ecdysozoa</taxon>
        <taxon>Arthropoda</taxon>
        <taxon>Crustacea</taxon>
        <taxon>Multicrustacea</taxon>
        <taxon>Cirripedia</taxon>
        <taxon>Thoracica</taxon>
        <taxon>Thoracicalcarea</taxon>
        <taxon>Balanomorpha</taxon>
        <taxon>Balanoidea</taxon>
        <taxon>Balanidae</taxon>
        <taxon>Amphibalaninae</taxon>
        <taxon>Amphibalanus</taxon>
    </lineage>
</organism>